<dbReference type="EMBL" id="BGZK01000037">
    <property type="protein sequence ID" value="GBP09789.1"/>
    <property type="molecule type" value="Genomic_DNA"/>
</dbReference>
<organism evidence="1 2">
    <name type="scientific">Eumeta variegata</name>
    <name type="common">Bagworm moth</name>
    <name type="synonym">Eumeta japonica</name>
    <dbReference type="NCBI Taxonomy" id="151549"/>
    <lineage>
        <taxon>Eukaryota</taxon>
        <taxon>Metazoa</taxon>
        <taxon>Ecdysozoa</taxon>
        <taxon>Arthropoda</taxon>
        <taxon>Hexapoda</taxon>
        <taxon>Insecta</taxon>
        <taxon>Pterygota</taxon>
        <taxon>Neoptera</taxon>
        <taxon>Endopterygota</taxon>
        <taxon>Lepidoptera</taxon>
        <taxon>Glossata</taxon>
        <taxon>Ditrysia</taxon>
        <taxon>Tineoidea</taxon>
        <taxon>Psychidae</taxon>
        <taxon>Oiketicinae</taxon>
        <taxon>Eumeta</taxon>
    </lineage>
</organism>
<proteinExistence type="predicted"/>
<accession>A0A4C1T5L2</accession>
<evidence type="ECO:0000313" key="2">
    <source>
        <dbReference type="Proteomes" id="UP000299102"/>
    </source>
</evidence>
<name>A0A4C1T5L2_EUMVA</name>
<keyword evidence="2" id="KW-1185">Reference proteome</keyword>
<sequence>MRLLGVKQRYADLISDRHHDSEPCDDHAFHFSLVYTCLDRGIETRVNVENKMNGALLAVMNNKSVSRHARLAIHSGILIPTLVYGNETWAGTSRPPAATDREIAALAGDGCKTP</sequence>
<comment type="caution">
    <text evidence="1">The sequence shown here is derived from an EMBL/GenBank/DDBJ whole genome shotgun (WGS) entry which is preliminary data.</text>
</comment>
<evidence type="ECO:0000313" key="1">
    <source>
        <dbReference type="EMBL" id="GBP09789.1"/>
    </source>
</evidence>
<dbReference type="OrthoDB" id="425681at2759"/>
<dbReference type="Proteomes" id="UP000299102">
    <property type="component" value="Unassembled WGS sequence"/>
</dbReference>
<dbReference type="AlphaFoldDB" id="A0A4C1T5L2"/>
<protein>
    <submittedName>
        <fullName evidence="1">Uncharacterized protein</fullName>
    </submittedName>
</protein>
<gene>
    <name evidence="1" type="ORF">EVAR_81067_1</name>
</gene>
<reference evidence="1 2" key="1">
    <citation type="journal article" date="2019" name="Commun. Biol.">
        <title>The bagworm genome reveals a unique fibroin gene that provides high tensile strength.</title>
        <authorList>
            <person name="Kono N."/>
            <person name="Nakamura H."/>
            <person name="Ohtoshi R."/>
            <person name="Tomita M."/>
            <person name="Numata K."/>
            <person name="Arakawa K."/>
        </authorList>
    </citation>
    <scope>NUCLEOTIDE SEQUENCE [LARGE SCALE GENOMIC DNA]</scope>
</reference>